<organism evidence="1 2">
    <name type="scientific">Dentiscutata erythropus</name>
    <dbReference type="NCBI Taxonomy" id="1348616"/>
    <lineage>
        <taxon>Eukaryota</taxon>
        <taxon>Fungi</taxon>
        <taxon>Fungi incertae sedis</taxon>
        <taxon>Mucoromycota</taxon>
        <taxon>Glomeromycotina</taxon>
        <taxon>Glomeromycetes</taxon>
        <taxon>Diversisporales</taxon>
        <taxon>Gigasporaceae</taxon>
        <taxon>Dentiscutata</taxon>
    </lineage>
</organism>
<proteinExistence type="predicted"/>
<name>A0A9N9E473_9GLOM</name>
<accession>A0A9N9E473</accession>
<sequence>MEIGFAPVHTSQQTANLWKEIYAICNFYNDNNHENLINNDNSITINEINTPTINNASEIYEISNSIMDGIEQNHARLYQVLSEAQRSKIS</sequence>
<protein>
    <submittedName>
        <fullName evidence="1">4196_t:CDS:1</fullName>
    </submittedName>
</protein>
<evidence type="ECO:0000313" key="1">
    <source>
        <dbReference type="EMBL" id="CAG8661941.1"/>
    </source>
</evidence>
<dbReference type="Proteomes" id="UP000789405">
    <property type="component" value="Unassembled WGS sequence"/>
</dbReference>
<evidence type="ECO:0000313" key="2">
    <source>
        <dbReference type="Proteomes" id="UP000789405"/>
    </source>
</evidence>
<gene>
    <name evidence="1" type="ORF">DERYTH_LOCUS10762</name>
</gene>
<comment type="caution">
    <text evidence="1">The sequence shown here is derived from an EMBL/GenBank/DDBJ whole genome shotgun (WGS) entry which is preliminary data.</text>
</comment>
<dbReference type="EMBL" id="CAJVPY010006397">
    <property type="protein sequence ID" value="CAG8661941.1"/>
    <property type="molecule type" value="Genomic_DNA"/>
</dbReference>
<keyword evidence="2" id="KW-1185">Reference proteome</keyword>
<reference evidence="1" key="1">
    <citation type="submission" date="2021-06" db="EMBL/GenBank/DDBJ databases">
        <authorList>
            <person name="Kallberg Y."/>
            <person name="Tangrot J."/>
            <person name="Rosling A."/>
        </authorList>
    </citation>
    <scope>NUCLEOTIDE SEQUENCE</scope>
    <source>
        <strain evidence="1">MA453B</strain>
    </source>
</reference>
<dbReference type="AlphaFoldDB" id="A0A9N9E473"/>